<dbReference type="InterPro" id="IPR050179">
    <property type="entry name" value="Trans_hexapeptide_repeat"/>
</dbReference>
<evidence type="ECO:0000313" key="2">
    <source>
        <dbReference type="Proteomes" id="UP000291831"/>
    </source>
</evidence>
<dbReference type="PANTHER" id="PTHR43300">
    <property type="entry name" value="ACETYLTRANSFERASE"/>
    <property type="match status" value="1"/>
</dbReference>
<dbReference type="EMBL" id="RPGO01000025">
    <property type="protein sequence ID" value="RZB29538.1"/>
    <property type="molecule type" value="Genomic_DNA"/>
</dbReference>
<dbReference type="CDD" id="cd03349">
    <property type="entry name" value="LbH_XAT"/>
    <property type="match status" value="1"/>
</dbReference>
<dbReference type="SUPFAM" id="SSF51161">
    <property type="entry name" value="Trimeric LpxA-like enzymes"/>
    <property type="match status" value="1"/>
</dbReference>
<gene>
    <name evidence="1" type="ORF">AEth_01049</name>
</gene>
<dbReference type="PANTHER" id="PTHR43300:SF11">
    <property type="entry name" value="ACETYLTRANSFERASE RV3034C-RELATED"/>
    <property type="match status" value="1"/>
</dbReference>
<protein>
    <submittedName>
        <fullName evidence="1">Virginiamycin A acetyltransferase</fullName>
        <ecNumber evidence="1">2.3.1.-</ecNumber>
    </submittedName>
</protein>
<sequence length="233" mass="26133">MKRFYFIICVIKMVNWKKVMGTVMNLICCRLKVLIIRRKFKGVIYTGCNEDISRTGMVEIGEYTTIPNVRILTWNSSDTVTIGKFCSIASGVTILGGGNHRIQRVASYPLEYVLLQNMKKRTEDCSVSRGPTLIGSDVWMGINAIVLSGVTIGSGAVVGAGAVVSKDVAPYAIVAGNPAKIIGYRFSEKQIQDLLLIRWWNWDVNKIKDNIYLFGDVDKFIKTFEVNKNEKDY</sequence>
<evidence type="ECO:0000313" key="1">
    <source>
        <dbReference type="EMBL" id="RZB29538.1"/>
    </source>
</evidence>
<dbReference type="Gene3D" id="2.160.10.10">
    <property type="entry name" value="Hexapeptide repeat proteins"/>
    <property type="match status" value="1"/>
</dbReference>
<dbReference type="AlphaFoldDB" id="A0A8B3S1B8"/>
<dbReference type="InterPro" id="IPR001451">
    <property type="entry name" value="Hexapep"/>
</dbReference>
<keyword evidence="1" id="KW-0808">Transferase</keyword>
<reference evidence="2" key="1">
    <citation type="submission" date="2019-01" db="EMBL/GenBank/DDBJ databases">
        <title>Anaerobic oxidation of ethane by archaea from a marine hydrocarbon seep.</title>
        <authorList>
            <person name="Musat F."/>
        </authorList>
    </citation>
    <scope>NUCLEOTIDE SEQUENCE [LARGE SCALE GENOMIC DNA]</scope>
</reference>
<comment type="caution">
    <text evidence="1">The sequence shown here is derived from an EMBL/GenBank/DDBJ whole genome shotgun (WGS) entry which is preliminary data.</text>
</comment>
<dbReference type="EC" id="2.3.1.-" evidence="1"/>
<dbReference type="GO" id="GO:0016746">
    <property type="term" value="F:acyltransferase activity"/>
    <property type="evidence" value="ECO:0007669"/>
    <property type="project" value="UniProtKB-KW"/>
</dbReference>
<accession>A0A8B3S1B8</accession>
<dbReference type="Proteomes" id="UP000291831">
    <property type="component" value="Unassembled WGS sequence"/>
</dbReference>
<dbReference type="InterPro" id="IPR011004">
    <property type="entry name" value="Trimer_LpxA-like_sf"/>
</dbReference>
<dbReference type="Pfam" id="PF00132">
    <property type="entry name" value="Hexapep"/>
    <property type="match status" value="1"/>
</dbReference>
<proteinExistence type="predicted"/>
<keyword evidence="1" id="KW-0012">Acyltransferase</keyword>
<name>A0A8B3S1B8_9EURY</name>
<organism evidence="1 2">
    <name type="scientific">Candidatus Argoarchaeum ethanivorans</name>
    <dbReference type="NCBI Taxonomy" id="2608793"/>
    <lineage>
        <taxon>Archaea</taxon>
        <taxon>Methanobacteriati</taxon>
        <taxon>Methanobacteriota</taxon>
        <taxon>Stenosarchaea group</taxon>
        <taxon>Methanomicrobia</taxon>
        <taxon>Methanosarcinales</taxon>
        <taxon>Methanosarcinales incertae sedis</taxon>
        <taxon>GOM Arc I cluster</taxon>
        <taxon>Candidatus Argoarchaeum</taxon>
    </lineage>
</organism>